<feature type="compositionally biased region" description="Polar residues" evidence="1">
    <location>
        <begin position="89"/>
        <end position="98"/>
    </location>
</feature>
<dbReference type="RefSeq" id="XP_056064817.1">
    <property type="nucleotide sequence ID" value="XM_056220830.1"/>
</dbReference>
<dbReference type="AlphaFoldDB" id="A0A9W8X9Y9"/>
<accession>A0A9W8X9Y9</accession>
<evidence type="ECO:0000256" key="1">
    <source>
        <dbReference type="SAM" id="MobiDB-lite"/>
    </source>
</evidence>
<feature type="region of interest" description="Disordered" evidence="1">
    <location>
        <begin position="57"/>
        <end position="221"/>
    </location>
</feature>
<organism evidence="2 3">
    <name type="scientific">Didymosphaeria variabile</name>
    <dbReference type="NCBI Taxonomy" id="1932322"/>
    <lineage>
        <taxon>Eukaryota</taxon>
        <taxon>Fungi</taxon>
        <taxon>Dikarya</taxon>
        <taxon>Ascomycota</taxon>
        <taxon>Pezizomycotina</taxon>
        <taxon>Dothideomycetes</taxon>
        <taxon>Pleosporomycetidae</taxon>
        <taxon>Pleosporales</taxon>
        <taxon>Massarineae</taxon>
        <taxon>Didymosphaeriaceae</taxon>
        <taxon>Didymosphaeria</taxon>
    </lineage>
</organism>
<evidence type="ECO:0000313" key="3">
    <source>
        <dbReference type="Proteomes" id="UP001140513"/>
    </source>
</evidence>
<proteinExistence type="predicted"/>
<name>A0A9W8X9Y9_9PLEO</name>
<sequence>MPVPYDTERVSLHRDEVRPRVHDSGGSLTQQASEATRRSKELIEKGEELVEMGRELASLELAPHEPPPCEPDMSSSTFSSGRLELPFEQSGTADTSQALGPDAQEASGHLSGATGRHTMAVSAPMVAHSDAVDATQPYTPPTQGPARALTLPHGGPSHSLYGLKTNLPFGASTIPRQHETDNYQQLRRDHKRRLKHRVCDAEEEPGDQRAEEDPGYQIAED</sequence>
<feature type="compositionally biased region" description="Basic and acidic residues" evidence="1">
    <location>
        <begin position="1"/>
        <end position="23"/>
    </location>
</feature>
<reference evidence="2" key="1">
    <citation type="submission" date="2022-10" db="EMBL/GenBank/DDBJ databases">
        <title>Tapping the CABI collections for fungal endophytes: first genome assemblies for Collariella, Neodidymelliopsis, Ascochyta clinopodiicola, Didymella pomorum, Didymosphaeria variabile, Neocosmospora piperis and Neocucurbitaria cava.</title>
        <authorList>
            <person name="Hill R."/>
        </authorList>
    </citation>
    <scope>NUCLEOTIDE SEQUENCE</scope>
    <source>
        <strain evidence="2">IMI 356815</strain>
    </source>
</reference>
<comment type="caution">
    <text evidence="2">The sequence shown here is derived from an EMBL/GenBank/DDBJ whole genome shotgun (WGS) entry which is preliminary data.</text>
</comment>
<dbReference type="EMBL" id="JAPEUX010000010">
    <property type="protein sequence ID" value="KAJ4344365.1"/>
    <property type="molecule type" value="Genomic_DNA"/>
</dbReference>
<evidence type="ECO:0000313" key="2">
    <source>
        <dbReference type="EMBL" id="KAJ4344365.1"/>
    </source>
</evidence>
<keyword evidence="3" id="KW-1185">Reference proteome</keyword>
<dbReference type="Proteomes" id="UP001140513">
    <property type="component" value="Unassembled WGS sequence"/>
</dbReference>
<feature type="region of interest" description="Disordered" evidence="1">
    <location>
        <begin position="1"/>
        <end position="41"/>
    </location>
</feature>
<gene>
    <name evidence="2" type="ORF">N0V89_012105</name>
</gene>
<protein>
    <submittedName>
        <fullName evidence="2">Uncharacterized protein</fullName>
    </submittedName>
</protein>
<dbReference type="GeneID" id="80915635"/>